<dbReference type="PANTHER" id="PTHR22926">
    <property type="entry name" value="PHOSPHO-N-ACETYLMURAMOYL-PENTAPEPTIDE-TRANSFERASE"/>
    <property type="match status" value="1"/>
</dbReference>
<reference evidence="9" key="2">
    <citation type="journal article" date="2021" name="Microbiome">
        <title>Successional dynamics and alternative stable states in a saline activated sludge microbial community over 9 years.</title>
        <authorList>
            <person name="Wang Y."/>
            <person name="Ye J."/>
            <person name="Ju F."/>
            <person name="Liu L."/>
            <person name="Boyd J.A."/>
            <person name="Deng Y."/>
            <person name="Parks D.H."/>
            <person name="Jiang X."/>
            <person name="Yin X."/>
            <person name="Woodcroft B.J."/>
            <person name="Tyson G.W."/>
            <person name="Hugenholtz P."/>
            <person name="Polz M.F."/>
            <person name="Zhang T."/>
        </authorList>
    </citation>
    <scope>NUCLEOTIDE SEQUENCE</scope>
    <source>
        <strain evidence="9">HKST-UBA15</strain>
    </source>
</reference>
<evidence type="ECO:0000256" key="1">
    <source>
        <dbReference type="ARBA" id="ARBA00004141"/>
    </source>
</evidence>
<dbReference type="GO" id="GO:0051301">
    <property type="term" value="P:cell division"/>
    <property type="evidence" value="ECO:0007669"/>
    <property type="project" value="UniProtKB-KW"/>
</dbReference>
<name>A0A955I8C5_9BACT</name>
<evidence type="ECO:0000313" key="9">
    <source>
        <dbReference type="EMBL" id="MCA9379656.1"/>
    </source>
</evidence>
<proteinExistence type="inferred from homology"/>
<organism evidence="9 10">
    <name type="scientific">Candidatus Dojkabacteria bacterium</name>
    <dbReference type="NCBI Taxonomy" id="2099670"/>
    <lineage>
        <taxon>Bacteria</taxon>
        <taxon>Candidatus Dojkabacteria</taxon>
    </lineage>
</organism>
<keyword evidence="7" id="KW-0573">Peptidoglycan synthesis</keyword>
<keyword evidence="3 7" id="KW-0808">Transferase</keyword>
<dbReference type="EC" id="2.7.8.13" evidence="7"/>
<feature type="transmembrane region" description="Helical" evidence="7">
    <location>
        <begin position="52"/>
        <end position="73"/>
    </location>
</feature>
<keyword evidence="4 7" id="KW-0812">Transmembrane</keyword>
<dbReference type="InterPro" id="IPR018480">
    <property type="entry name" value="PNAcMuramoyl-5peptid_Trfase_CS"/>
</dbReference>
<keyword evidence="5 7" id="KW-1133">Transmembrane helix</keyword>
<dbReference type="GO" id="GO:0005886">
    <property type="term" value="C:plasma membrane"/>
    <property type="evidence" value="ECO:0007669"/>
    <property type="project" value="UniProtKB-SubCell"/>
</dbReference>
<sequence>MNLEIVITLIILAVLLSFILAFPIISFLYKFKIQRNLDVDFSVLIESRKHKVGTPIMGGLIIILTVVILNLILNFNETTAVPIIIFISLALIGGLDDVLNLFGQKRKVRTLNRVITLIKVHRNNLYRLKLFLGLPWITFHRVMRIFESNPGKGLFAHERLLLQLANALAFCVWFMTSQESPEQIVLPFIGMVSIGILIIPLIIGIILGMINAVNFSDGLDGLSAGMLVNAFVGFLIIAFFDNNVPLALLTSTIIGGLVTYLYFNIPPARVQMGDVGTYSLGGLLAIIGIMLQNPVVLFIICFPFVVEVSSTVIQSAVRKLFGRRLFKMAPLHHHFEMMGWSEEKVVMRFWLFSSLFTLLGIWVYFW</sequence>
<dbReference type="GO" id="GO:0046872">
    <property type="term" value="F:metal ion binding"/>
    <property type="evidence" value="ECO:0007669"/>
    <property type="project" value="UniProtKB-KW"/>
</dbReference>
<feature type="transmembrane region" description="Helical" evidence="7">
    <location>
        <begin position="160"/>
        <end position="176"/>
    </location>
</feature>
<accession>A0A955I8C5</accession>
<dbReference type="HAMAP" id="MF_00038">
    <property type="entry name" value="MraY"/>
    <property type="match status" value="1"/>
</dbReference>
<comment type="pathway">
    <text evidence="7">Cell wall biogenesis; peptidoglycan biosynthesis.</text>
</comment>
<comment type="cofactor">
    <cofactor evidence="7 8">
        <name>Mg(2+)</name>
        <dbReference type="ChEBI" id="CHEBI:18420"/>
    </cofactor>
</comment>
<dbReference type="AlphaFoldDB" id="A0A955I8C5"/>
<keyword evidence="7" id="KW-0132">Cell division</keyword>
<feature type="binding site" evidence="8">
    <location>
        <position position="214"/>
    </location>
    <ligand>
        <name>Mg(2+)</name>
        <dbReference type="ChEBI" id="CHEBI:18420"/>
    </ligand>
</feature>
<dbReference type="Proteomes" id="UP000745577">
    <property type="component" value="Unassembled WGS sequence"/>
</dbReference>
<keyword evidence="7" id="KW-0961">Cell wall biogenesis/degradation</keyword>
<gene>
    <name evidence="7" type="primary">mraY</name>
    <name evidence="9" type="ORF">KC675_00585</name>
</gene>
<evidence type="ECO:0000256" key="7">
    <source>
        <dbReference type="HAMAP-Rule" id="MF_00038"/>
    </source>
</evidence>
<evidence type="ECO:0000256" key="6">
    <source>
        <dbReference type="ARBA" id="ARBA00023136"/>
    </source>
</evidence>
<dbReference type="InterPro" id="IPR000715">
    <property type="entry name" value="Glycosyl_transferase_4"/>
</dbReference>
<feature type="transmembrane region" description="Helical" evidence="7">
    <location>
        <begin position="188"/>
        <end position="210"/>
    </location>
</feature>
<evidence type="ECO:0000256" key="2">
    <source>
        <dbReference type="ARBA" id="ARBA00005583"/>
    </source>
</evidence>
<comment type="function">
    <text evidence="7">Catalyzes the initial step of the lipid cycle reactions in the biosynthesis of the cell wall peptidoglycan: transfers peptidoglycan precursor phospho-MurNAc-pentapeptide from UDP-MurNAc-pentapeptide onto the lipid carrier undecaprenyl phosphate, yielding undecaprenyl-pyrophosphoryl-MurNAc-pentapeptide, known as lipid I.</text>
</comment>
<dbReference type="GO" id="GO:0008963">
    <property type="term" value="F:phospho-N-acetylmuramoyl-pentapeptide-transferase activity"/>
    <property type="evidence" value="ECO:0007669"/>
    <property type="project" value="UniProtKB-UniRule"/>
</dbReference>
<comment type="caution">
    <text evidence="9">The sequence shown here is derived from an EMBL/GenBank/DDBJ whole genome shotgun (WGS) entry which is preliminary data.</text>
</comment>
<evidence type="ECO:0000256" key="3">
    <source>
        <dbReference type="ARBA" id="ARBA00022679"/>
    </source>
</evidence>
<dbReference type="EMBL" id="JAGQLL010000006">
    <property type="protein sequence ID" value="MCA9379656.1"/>
    <property type="molecule type" value="Genomic_DNA"/>
</dbReference>
<dbReference type="PROSITE" id="PS01348">
    <property type="entry name" value="MRAY_2"/>
    <property type="match status" value="1"/>
</dbReference>
<dbReference type="GO" id="GO:0009252">
    <property type="term" value="P:peptidoglycan biosynthetic process"/>
    <property type="evidence" value="ECO:0007669"/>
    <property type="project" value="UniProtKB-UniRule"/>
</dbReference>
<dbReference type="GO" id="GO:0071555">
    <property type="term" value="P:cell wall organization"/>
    <property type="evidence" value="ECO:0007669"/>
    <property type="project" value="UniProtKB-KW"/>
</dbReference>
<feature type="transmembrane region" description="Helical" evidence="7">
    <location>
        <begin position="79"/>
        <end position="103"/>
    </location>
</feature>
<keyword evidence="7" id="KW-0133">Cell shape</keyword>
<dbReference type="GO" id="GO:0008360">
    <property type="term" value="P:regulation of cell shape"/>
    <property type="evidence" value="ECO:0007669"/>
    <property type="project" value="UniProtKB-KW"/>
</dbReference>
<dbReference type="PANTHER" id="PTHR22926:SF5">
    <property type="entry name" value="PHOSPHO-N-ACETYLMURAMOYL-PENTAPEPTIDE-TRANSFERASE HOMOLOG"/>
    <property type="match status" value="1"/>
</dbReference>
<reference evidence="9" key="1">
    <citation type="submission" date="2020-04" db="EMBL/GenBank/DDBJ databases">
        <authorList>
            <person name="Zhang T."/>
        </authorList>
    </citation>
    <scope>NUCLEOTIDE SEQUENCE</scope>
    <source>
        <strain evidence="9">HKST-UBA15</strain>
    </source>
</reference>
<dbReference type="InterPro" id="IPR003524">
    <property type="entry name" value="PNAcMuramoyl-5peptid_Trfase"/>
</dbReference>
<keyword evidence="6 7" id="KW-0472">Membrane</keyword>
<keyword evidence="7" id="KW-0131">Cell cycle</keyword>
<feature type="transmembrane region" description="Helical" evidence="7">
    <location>
        <begin position="6"/>
        <end position="31"/>
    </location>
</feature>
<dbReference type="Pfam" id="PF00953">
    <property type="entry name" value="Glycos_transf_4"/>
    <property type="match status" value="1"/>
</dbReference>
<evidence type="ECO:0000256" key="8">
    <source>
        <dbReference type="PIRSR" id="PIRSR600715-1"/>
    </source>
</evidence>
<keyword evidence="7 8" id="KW-0479">Metal-binding</keyword>
<keyword evidence="7 8" id="KW-0460">Magnesium</keyword>
<evidence type="ECO:0000256" key="5">
    <source>
        <dbReference type="ARBA" id="ARBA00022989"/>
    </source>
</evidence>
<comment type="catalytic activity">
    <reaction evidence="7">
        <text>UDP-N-acetyl-alpha-D-muramoyl-L-alanyl-gamma-D-glutamyl-meso-2,6-diaminopimeloyl-D-alanyl-D-alanine + di-trans,octa-cis-undecaprenyl phosphate = di-trans,octa-cis-undecaprenyl diphospho-N-acetyl-alpha-D-muramoyl-L-alanyl-D-glutamyl-meso-2,6-diaminopimeloyl-D-alanyl-D-alanine + UMP</text>
        <dbReference type="Rhea" id="RHEA:28386"/>
        <dbReference type="ChEBI" id="CHEBI:57865"/>
        <dbReference type="ChEBI" id="CHEBI:60392"/>
        <dbReference type="ChEBI" id="CHEBI:61386"/>
        <dbReference type="ChEBI" id="CHEBI:61387"/>
        <dbReference type="EC" id="2.7.8.13"/>
    </reaction>
</comment>
<comment type="subcellular location">
    <subcellularLocation>
        <location evidence="7">Cell membrane</location>
        <topology evidence="7">Multi-pass membrane protein</topology>
    </subcellularLocation>
    <subcellularLocation>
        <location evidence="1">Membrane</location>
        <topology evidence="1">Multi-pass membrane protein</topology>
    </subcellularLocation>
</comment>
<feature type="binding site" evidence="8">
    <location>
        <position position="274"/>
    </location>
    <ligand>
        <name>Mg(2+)</name>
        <dbReference type="ChEBI" id="CHEBI:18420"/>
    </ligand>
</feature>
<feature type="transmembrane region" description="Helical" evidence="7">
    <location>
        <begin position="222"/>
        <end position="240"/>
    </location>
</feature>
<protein>
    <recommendedName>
        <fullName evidence="7">Phospho-N-acetylmuramoyl-pentapeptide-transferase</fullName>
        <ecNumber evidence="7">2.7.8.13</ecNumber>
    </recommendedName>
    <alternativeName>
        <fullName evidence="7">UDP-MurNAc-pentapeptide phosphotransferase</fullName>
    </alternativeName>
</protein>
<evidence type="ECO:0000313" key="10">
    <source>
        <dbReference type="Proteomes" id="UP000745577"/>
    </source>
</evidence>
<keyword evidence="7" id="KW-1003">Cell membrane</keyword>
<feature type="transmembrane region" description="Helical" evidence="7">
    <location>
        <begin position="345"/>
        <end position="365"/>
    </location>
</feature>
<evidence type="ECO:0000256" key="4">
    <source>
        <dbReference type="ARBA" id="ARBA00022692"/>
    </source>
</evidence>
<feature type="transmembrane region" description="Helical" evidence="7">
    <location>
        <begin position="246"/>
        <end position="263"/>
    </location>
</feature>
<comment type="similarity">
    <text evidence="2 7">Belongs to the glycosyltransferase 4 family. MraY subfamily.</text>
</comment>